<keyword evidence="1" id="KW-0472">Membrane</keyword>
<dbReference type="EMBL" id="CAJNOR010002188">
    <property type="protein sequence ID" value="CAF1260205.1"/>
    <property type="molecule type" value="Genomic_DNA"/>
</dbReference>
<dbReference type="AlphaFoldDB" id="A0A815AJ19"/>
<organism evidence="3 4">
    <name type="scientific">Adineta ricciae</name>
    <name type="common">Rotifer</name>
    <dbReference type="NCBI Taxonomy" id="249248"/>
    <lineage>
        <taxon>Eukaryota</taxon>
        <taxon>Metazoa</taxon>
        <taxon>Spiralia</taxon>
        <taxon>Gnathifera</taxon>
        <taxon>Rotifera</taxon>
        <taxon>Eurotatoria</taxon>
        <taxon>Bdelloidea</taxon>
        <taxon>Adinetida</taxon>
        <taxon>Adinetidae</taxon>
        <taxon>Adineta</taxon>
    </lineage>
</organism>
<name>A0A815AJ19_ADIRI</name>
<gene>
    <name evidence="2" type="ORF">EDS130_LOCUS25255</name>
    <name evidence="3" type="ORF">XAT740_LOCUS26736</name>
</gene>
<accession>A0A815AJ19</accession>
<feature type="transmembrane region" description="Helical" evidence="1">
    <location>
        <begin position="449"/>
        <end position="473"/>
    </location>
</feature>
<keyword evidence="1" id="KW-0812">Transmembrane</keyword>
<feature type="transmembrane region" description="Helical" evidence="1">
    <location>
        <begin position="381"/>
        <end position="406"/>
    </location>
</feature>
<evidence type="ECO:0000256" key="1">
    <source>
        <dbReference type="SAM" id="Phobius"/>
    </source>
</evidence>
<evidence type="ECO:0000313" key="3">
    <source>
        <dbReference type="EMBL" id="CAF1260205.1"/>
    </source>
</evidence>
<reference evidence="3" key="1">
    <citation type="submission" date="2021-02" db="EMBL/GenBank/DDBJ databases">
        <authorList>
            <person name="Nowell W R."/>
        </authorList>
    </citation>
    <scope>NUCLEOTIDE SEQUENCE</scope>
</reference>
<comment type="caution">
    <text evidence="3">The sequence shown here is derived from an EMBL/GenBank/DDBJ whole genome shotgun (WGS) entry which is preliminary data.</text>
</comment>
<evidence type="ECO:0000313" key="4">
    <source>
        <dbReference type="Proteomes" id="UP000663828"/>
    </source>
</evidence>
<dbReference type="Proteomes" id="UP000663828">
    <property type="component" value="Unassembled WGS sequence"/>
</dbReference>
<keyword evidence="4" id="KW-1185">Reference proteome</keyword>
<sequence>MIKTQLANIRIILREIAKKLRNFNLYPSIPPSTDEYQLRTERITTRVFIILLTLSLSIILLYHSLIKITKTDVHKTPTLEKYERFYSLYPNTLTCPCKNILIPYAEIVEIKYSLHEVCSSDLVSLRWFHYLRDHHDESRIYEKDFRSTGSFTFQALGGLCQLANRTIADGYSQFLLNQYISATIASRVLLASEVKILVGQFLSLSTNSFLRSLNMIRSTNFVDAFYSERKTNYLLEILKIVGIHLFESPAAYADCRCDLSVKCSAPSSIYENHNQPPVFTIPGLYRGCYIMEALLQSNLKCFYNQTCVRQLQSHINSTVEFSLTVLHNQNKSKYPTNSTIEQILTELMVEEWEESIDYEKYYKVCEPVECSYSYQTGNEKVYIVTASFGLAGGLVSVLKTGVPIVIRFFRKKNSASTAPVEVNNFNLFPSIPPSTNEKDLEYERLSTRIFLILLVFTVAILSLYNVLLVTITIDKPPHPTLEEYEDLYSIYSNSLLCPCKNILIDYSNILHVDYTLHEVCSSHFMNRGWLDSVHTFGFFQMMNREDFRISGHYLFKGLNDLCQLVNRTIAESYAQFRLNQYLSTTVVSSELFKSQMETLVEQFRSTITNNFLHLIHMIRQTTHTNAFYSALITNYDLYANSVNLRIATRTTVYDECRCDLSSSCSVDYPIYYPNTKNLTYSVPGLKRGCYILDALLQSNLGCLYNATCLKELKSHYMFIFDRETPIKPLNPSLSSKYAPNSTIEQILRKLMIEEWNLFIKYDKYYSQCQPVECIHGYQIKYGLIPIITLLIGLVGGLISVLKLVVPRFVAVLRWIITKLKNRRILPETSPSNER</sequence>
<keyword evidence="1" id="KW-1133">Transmembrane helix</keyword>
<dbReference type="OrthoDB" id="10150048at2759"/>
<feature type="transmembrane region" description="Helical" evidence="1">
    <location>
        <begin position="783"/>
        <end position="805"/>
    </location>
</feature>
<proteinExistence type="predicted"/>
<dbReference type="EMBL" id="CAJNOJ010000147">
    <property type="protein sequence ID" value="CAF1199067.1"/>
    <property type="molecule type" value="Genomic_DNA"/>
</dbReference>
<protein>
    <submittedName>
        <fullName evidence="3">Uncharacterized protein</fullName>
    </submittedName>
</protein>
<dbReference type="Proteomes" id="UP000663852">
    <property type="component" value="Unassembled WGS sequence"/>
</dbReference>
<evidence type="ECO:0000313" key="2">
    <source>
        <dbReference type="EMBL" id="CAF1199067.1"/>
    </source>
</evidence>
<feature type="transmembrane region" description="Helical" evidence="1">
    <location>
        <begin position="47"/>
        <end position="65"/>
    </location>
</feature>